<dbReference type="EMBL" id="JADFTS010000001">
    <property type="protein sequence ID" value="KAF9624928.1"/>
    <property type="molecule type" value="Genomic_DNA"/>
</dbReference>
<evidence type="ECO:0000256" key="1">
    <source>
        <dbReference type="ARBA" id="ARBA00007345"/>
    </source>
</evidence>
<protein>
    <submittedName>
        <fullName evidence="4">Uncharacterized protein</fullName>
    </submittedName>
</protein>
<sequence>LLKPSLQGLIFVSEVEVGGATPKRRTVRKFAVRGVDMDQLLDMGTNELVKLFTARAHRMFQRGLKRKPMALIKKVRMAEALDTVRLCKDDQESTFAMLAYFSAMARKHFHFK</sequence>
<dbReference type="GO" id="GO:0022627">
    <property type="term" value="C:cytosolic small ribosomal subunit"/>
    <property type="evidence" value="ECO:0007669"/>
    <property type="project" value="TreeGrafter"/>
</dbReference>
<evidence type="ECO:0000256" key="3">
    <source>
        <dbReference type="ARBA" id="ARBA00023274"/>
    </source>
</evidence>
<dbReference type="GO" id="GO:0000028">
    <property type="term" value="P:ribosomal small subunit assembly"/>
    <property type="evidence" value="ECO:0007669"/>
    <property type="project" value="TreeGrafter"/>
</dbReference>
<keyword evidence="3" id="KW-0687">Ribonucleoprotein</keyword>
<dbReference type="GO" id="GO:0003735">
    <property type="term" value="F:structural constituent of ribosome"/>
    <property type="evidence" value="ECO:0007669"/>
    <property type="project" value="InterPro"/>
</dbReference>
<dbReference type="OrthoDB" id="1843218at2759"/>
<dbReference type="Proteomes" id="UP000631114">
    <property type="component" value="Unassembled WGS sequence"/>
</dbReference>
<name>A0A835J0J1_9MAGN</name>
<gene>
    <name evidence="4" type="ORF">IFM89_015648</name>
</gene>
<evidence type="ECO:0000313" key="4">
    <source>
        <dbReference type="EMBL" id="KAF9624928.1"/>
    </source>
</evidence>
<feature type="non-terminal residue" evidence="4">
    <location>
        <position position="1"/>
    </location>
</feature>
<dbReference type="PANTHER" id="PTHR11880:SF2">
    <property type="entry name" value="SMALL RIBOSOMAL SUBUNIT PROTEIN US19"/>
    <property type="match status" value="1"/>
</dbReference>
<dbReference type="InterPro" id="IPR023575">
    <property type="entry name" value="Ribosomal_uS19_SF"/>
</dbReference>
<comment type="caution">
    <text evidence="4">The sequence shown here is derived from an EMBL/GenBank/DDBJ whole genome shotgun (WGS) entry which is preliminary data.</text>
</comment>
<dbReference type="PANTHER" id="PTHR11880">
    <property type="entry name" value="RIBOSOMAL PROTEIN S19P FAMILY MEMBER"/>
    <property type="match status" value="1"/>
</dbReference>
<proteinExistence type="inferred from homology"/>
<comment type="similarity">
    <text evidence="1">Belongs to the universal ribosomal protein uS19 family.</text>
</comment>
<evidence type="ECO:0000313" key="5">
    <source>
        <dbReference type="Proteomes" id="UP000631114"/>
    </source>
</evidence>
<keyword evidence="5" id="KW-1185">Reference proteome</keyword>
<dbReference type="AlphaFoldDB" id="A0A835J0J1"/>
<dbReference type="GO" id="GO:0006412">
    <property type="term" value="P:translation"/>
    <property type="evidence" value="ECO:0007669"/>
    <property type="project" value="InterPro"/>
</dbReference>
<accession>A0A835J0J1</accession>
<keyword evidence="2" id="KW-0689">Ribosomal protein</keyword>
<reference evidence="4 5" key="1">
    <citation type="submission" date="2020-10" db="EMBL/GenBank/DDBJ databases">
        <title>The Coptis chinensis genome and diversification of protoberbering-type alkaloids.</title>
        <authorList>
            <person name="Wang B."/>
            <person name="Shu S."/>
            <person name="Song C."/>
            <person name="Liu Y."/>
        </authorList>
    </citation>
    <scope>NUCLEOTIDE SEQUENCE [LARGE SCALE GENOMIC DNA]</scope>
    <source>
        <strain evidence="4">HL-2020</strain>
        <tissue evidence="4">Leaf</tissue>
    </source>
</reference>
<organism evidence="4 5">
    <name type="scientific">Coptis chinensis</name>
    <dbReference type="NCBI Taxonomy" id="261450"/>
    <lineage>
        <taxon>Eukaryota</taxon>
        <taxon>Viridiplantae</taxon>
        <taxon>Streptophyta</taxon>
        <taxon>Embryophyta</taxon>
        <taxon>Tracheophyta</taxon>
        <taxon>Spermatophyta</taxon>
        <taxon>Magnoliopsida</taxon>
        <taxon>Ranunculales</taxon>
        <taxon>Ranunculaceae</taxon>
        <taxon>Coptidoideae</taxon>
        <taxon>Coptis</taxon>
    </lineage>
</organism>
<evidence type="ECO:0000256" key="2">
    <source>
        <dbReference type="ARBA" id="ARBA00022980"/>
    </source>
</evidence>
<dbReference type="InterPro" id="IPR002222">
    <property type="entry name" value="Ribosomal_uS19"/>
</dbReference>
<dbReference type="Gene3D" id="3.30.860.10">
    <property type="entry name" value="30s Ribosomal Protein S19, Chain A"/>
    <property type="match status" value="1"/>
</dbReference>